<evidence type="ECO:0000256" key="1">
    <source>
        <dbReference type="ARBA" id="ARBA00022723"/>
    </source>
</evidence>
<keyword evidence="1" id="KW-0479">Metal-binding</keyword>
<organism evidence="7 8">
    <name type="scientific">Romanomermis culicivorax</name>
    <name type="common">Nematode worm</name>
    <dbReference type="NCBI Taxonomy" id="13658"/>
    <lineage>
        <taxon>Eukaryota</taxon>
        <taxon>Metazoa</taxon>
        <taxon>Ecdysozoa</taxon>
        <taxon>Nematoda</taxon>
        <taxon>Enoplea</taxon>
        <taxon>Dorylaimia</taxon>
        <taxon>Mermithida</taxon>
        <taxon>Mermithoidea</taxon>
        <taxon>Mermithidae</taxon>
        <taxon>Romanomermis</taxon>
    </lineage>
</organism>
<dbReference type="Proteomes" id="UP000887565">
    <property type="component" value="Unplaced"/>
</dbReference>
<evidence type="ECO:0000256" key="2">
    <source>
        <dbReference type="ARBA" id="ARBA00022737"/>
    </source>
</evidence>
<dbReference type="InterPro" id="IPR057357">
    <property type="entry name" value="Znf-C2H2_ZFAND2A/B"/>
</dbReference>
<accession>A0A915J537</accession>
<keyword evidence="4" id="KW-0862">Zinc</keyword>
<dbReference type="InterPro" id="IPR000058">
    <property type="entry name" value="Znf_AN1"/>
</dbReference>
<evidence type="ECO:0000256" key="3">
    <source>
        <dbReference type="ARBA" id="ARBA00022771"/>
    </source>
</evidence>
<feature type="domain" description="AN1-type" evidence="6">
    <location>
        <begin position="1"/>
        <end position="30"/>
    </location>
</feature>
<dbReference type="PANTHER" id="PTHR14677:SF20">
    <property type="entry name" value="ZINC FINGER AN1-TYPE CONTAINING 2A-RELATED"/>
    <property type="match status" value="1"/>
</dbReference>
<dbReference type="SUPFAM" id="SSF118310">
    <property type="entry name" value="AN1-like Zinc finger"/>
    <property type="match status" value="1"/>
</dbReference>
<dbReference type="PROSITE" id="PS51039">
    <property type="entry name" value="ZF_AN1"/>
    <property type="match status" value="1"/>
</dbReference>
<evidence type="ECO:0000259" key="6">
    <source>
        <dbReference type="PROSITE" id="PS51039"/>
    </source>
</evidence>
<evidence type="ECO:0000313" key="8">
    <source>
        <dbReference type="WBParaSite" id="nRc.2.0.1.t20833-RA"/>
    </source>
</evidence>
<keyword evidence="3 5" id="KW-0863">Zinc-finger</keyword>
<reference evidence="8" key="1">
    <citation type="submission" date="2022-11" db="UniProtKB">
        <authorList>
            <consortium name="WormBaseParasite"/>
        </authorList>
    </citation>
    <scope>IDENTIFICATION</scope>
</reference>
<keyword evidence="2" id="KW-0677">Repeat</keyword>
<dbReference type="OMA" id="MTIHIDE"/>
<dbReference type="WBParaSite" id="nRc.2.0.1.t20833-RA">
    <property type="protein sequence ID" value="nRc.2.0.1.t20833-RA"/>
    <property type="gene ID" value="nRc.2.0.1.g20833"/>
</dbReference>
<dbReference type="PANTHER" id="PTHR14677">
    <property type="entry name" value="ARSENITE INDUCUBLE RNA ASSOCIATED PROTEIN AIP-1-RELATED"/>
    <property type="match status" value="1"/>
</dbReference>
<dbReference type="GO" id="GO:0043161">
    <property type="term" value="P:proteasome-mediated ubiquitin-dependent protein catabolic process"/>
    <property type="evidence" value="ECO:0007669"/>
    <property type="project" value="TreeGrafter"/>
</dbReference>
<protein>
    <submittedName>
        <fullName evidence="8">AN1-type domain-containing protein</fullName>
    </submittedName>
</protein>
<dbReference type="GO" id="GO:0005783">
    <property type="term" value="C:endoplasmic reticulum"/>
    <property type="evidence" value="ECO:0007669"/>
    <property type="project" value="TreeGrafter"/>
</dbReference>
<proteinExistence type="predicted"/>
<evidence type="ECO:0000256" key="4">
    <source>
        <dbReference type="ARBA" id="ARBA00022833"/>
    </source>
</evidence>
<sequence length="98" mass="11139">MKCDACGQIFCCDHVKYDAHSCSSSYKKDVQVPVCPLCNKPVPTARGELPDIKVSEHLDRDCQSDPARAKRAVDSHRCSVIRCKKSEVNYEIFRPNYF</sequence>
<dbReference type="InterPro" id="IPR035896">
    <property type="entry name" value="AN1-like_Znf"/>
</dbReference>
<name>A0A915J537_ROMCU</name>
<evidence type="ECO:0000256" key="5">
    <source>
        <dbReference type="PROSITE-ProRule" id="PRU00449"/>
    </source>
</evidence>
<dbReference type="AlphaFoldDB" id="A0A915J537"/>
<dbReference type="Pfam" id="PF25403">
    <property type="entry name" value="zf-C2H2_ZFAND2"/>
    <property type="match status" value="1"/>
</dbReference>
<dbReference type="GO" id="GO:0008270">
    <property type="term" value="F:zinc ion binding"/>
    <property type="evidence" value="ECO:0007669"/>
    <property type="project" value="UniProtKB-KW"/>
</dbReference>
<keyword evidence="7" id="KW-1185">Reference proteome</keyword>
<evidence type="ECO:0000313" key="7">
    <source>
        <dbReference type="Proteomes" id="UP000887565"/>
    </source>
</evidence>
<dbReference type="GO" id="GO:0045047">
    <property type="term" value="P:protein targeting to ER"/>
    <property type="evidence" value="ECO:0007669"/>
    <property type="project" value="TreeGrafter"/>
</dbReference>